<keyword evidence="4 10" id="KW-0004">4Fe-4S</keyword>
<dbReference type="EMBL" id="QRHE01000001">
    <property type="protein sequence ID" value="RHF53579.1"/>
    <property type="molecule type" value="Genomic_DNA"/>
</dbReference>
<dbReference type="Proteomes" id="UP000283442">
    <property type="component" value="Unassembled WGS sequence"/>
</dbReference>
<keyword evidence="10" id="KW-0963">Cytoplasm</keyword>
<comment type="caution">
    <text evidence="12">The sequence shown here is derived from an EMBL/GenBank/DDBJ whole genome shotgun (WGS) entry which is preliminary data.</text>
</comment>
<dbReference type="OrthoDB" id="9782387at2"/>
<keyword evidence="7 10" id="KW-0560">Oxidoreductase</keyword>
<evidence type="ECO:0000313" key="12">
    <source>
        <dbReference type="EMBL" id="RHF53579.1"/>
    </source>
</evidence>
<comment type="subcellular location">
    <subcellularLocation>
        <location evidence="10">Cytoplasm</location>
    </subcellularLocation>
</comment>
<evidence type="ECO:0000256" key="2">
    <source>
        <dbReference type="ARBA" id="ARBA00009777"/>
    </source>
</evidence>
<keyword evidence="6 10" id="KW-0479">Metal-binding</keyword>
<organism evidence="12 13">
    <name type="scientific">Mitsuokella multacida</name>
    <dbReference type="NCBI Taxonomy" id="52226"/>
    <lineage>
        <taxon>Bacteria</taxon>
        <taxon>Bacillati</taxon>
        <taxon>Bacillota</taxon>
        <taxon>Negativicutes</taxon>
        <taxon>Selenomonadales</taxon>
        <taxon>Selenomonadaceae</taxon>
        <taxon>Mitsuokella</taxon>
    </lineage>
</organism>
<comment type="cofactor">
    <cofactor evidence="10">
        <name>[4Fe-4S] cluster</name>
        <dbReference type="ChEBI" id="CHEBI:49883"/>
    </cofactor>
    <text evidence="10">Binds 1 [4Fe-4S] cluster. The cluster is coordinated with 3 cysteines and an exchangeable S-adenosyl-L-methionine.</text>
</comment>
<dbReference type="InterPro" id="IPR013785">
    <property type="entry name" value="Aldolase_TIM"/>
</dbReference>
<dbReference type="GO" id="GO:0043365">
    <property type="term" value="F:[formate-C-acetyltransferase]-activating enzyme activity"/>
    <property type="evidence" value="ECO:0007669"/>
    <property type="project" value="UniProtKB-UniRule"/>
</dbReference>
<evidence type="ECO:0000256" key="4">
    <source>
        <dbReference type="ARBA" id="ARBA00022485"/>
    </source>
</evidence>
<dbReference type="AlphaFoldDB" id="A0A414P0B0"/>
<dbReference type="EC" id="1.97.1.4" evidence="10"/>
<dbReference type="PROSITE" id="PS51918">
    <property type="entry name" value="RADICAL_SAM"/>
    <property type="match status" value="1"/>
</dbReference>
<dbReference type="GO" id="GO:0005737">
    <property type="term" value="C:cytoplasm"/>
    <property type="evidence" value="ECO:0007669"/>
    <property type="project" value="UniProtKB-SubCell"/>
</dbReference>
<dbReference type="PANTHER" id="PTHR30352:SF5">
    <property type="entry name" value="PYRUVATE FORMATE-LYASE 1-ACTIVATING ENZYME"/>
    <property type="match status" value="1"/>
</dbReference>
<dbReference type="PROSITE" id="PS01087">
    <property type="entry name" value="RADICAL_ACTIVATING"/>
    <property type="match status" value="1"/>
</dbReference>
<keyword evidence="8 10" id="KW-0408">Iron</keyword>
<evidence type="ECO:0000256" key="7">
    <source>
        <dbReference type="ARBA" id="ARBA00023002"/>
    </source>
</evidence>
<dbReference type="SUPFAM" id="SSF102114">
    <property type="entry name" value="Radical SAM enzymes"/>
    <property type="match status" value="1"/>
</dbReference>
<feature type="domain" description="Radical SAM core" evidence="11">
    <location>
        <begin position="16"/>
        <end position="243"/>
    </location>
</feature>
<dbReference type="SFLD" id="SFLDG01066">
    <property type="entry name" value="organic_radical-activating_enz"/>
    <property type="match status" value="1"/>
</dbReference>
<evidence type="ECO:0000256" key="5">
    <source>
        <dbReference type="ARBA" id="ARBA00022691"/>
    </source>
</evidence>
<sequence>MMIEGRVHSIETFGSVDGPGTRFIIFLQGCAMRCLYCHNVDTWDAKKGGELRTADDLLDQAERYRPYWGPEGGITVSGGEPLLQLDFLLDLFQKAKRRGINTCIDTAGQPFTRQEPFFSKFKALMEVTDLLLVDVKHIDPEAHRRLTGQPNANILDMFRYLSEIHKPIWVRQVLVPGYTDDPAALQRTRDFLDTLTNVERREVLPYHNMGLYKWEELGIPNKLKDVKPPSEEAVQKARELLGAV</sequence>
<comment type="catalytic activity">
    <reaction evidence="10">
        <text>glycyl-[formate C-acetyltransferase] + reduced [flavodoxin] + S-adenosyl-L-methionine = glycin-2-yl radical-[formate C-acetyltransferase] + semiquinone [flavodoxin] + 5'-deoxyadenosine + L-methionine + H(+)</text>
        <dbReference type="Rhea" id="RHEA:19225"/>
        <dbReference type="Rhea" id="RHEA-COMP:10622"/>
        <dbReference type="Rhea" id="RHEA-COMP:12190"/>
        <dbReference type="Rhea" id="RHEA-COMP:12191"/>
        <dbReference type="Rhea" id="RHEA-COMP:14480"/>
        <dbReference type="ChEBI" id="CHEBI:15378"/>
        <dbReference type="ChEBI" id="CHEBI:17319"/>
        <dbReference type="ChEBI" id="CHEBI:29947"/>
        <dbReference type="ChEBI" id="CHEBI:32722"/>
        <dbReference type="ChEBI" id="CHEBI:57618"/>
        <dbReference type="ChEBI" id="CHEBI:57844"/>
        <dbReference type="ChEBI" id="CHEBI:59789"/>
        <dbReference type="ChEBI" id="CHEBI:140311"/>
        <dbReference type="EC" id="1.97.1.4"/>
    </reaction>
</comment>
<dbReference type="CDD" id="cd01335">
    <property type="entry name" value="Radical_SAM"/>
    <property type="match status" value="1"/>
</dbReference>
<evidence type="ECO:0000256" key="9">
    <source>
        <dbReference type="ARBA" id="ARBA00023014"/>
    </source>
</evidence>
<dbReference type="InterPro" id="IPR001989">
    <property type="entry name" value="Radical_activat_CS"/>
</dbReference>
<dbReference type="GO" id="GO:0016829">
    <property type="term" value="F:lyase activity"/>
    <property type="evidence" value="ECO:0007669"/>
    <property type="project" value="UniProtKB-KW"/>
</dbReference>
<keyword evidence="9 10" id="KW-0411">Iron-sulfur</keyword>
<dbReference type="Pfam" id="PF04055">
    <property type="entry name" value="Radical_SAM"/>
    <property type="match status" value="1"/>
</dbReference>
<evidence type="ECO:0000256" key="3">
    <source>
        <dbReference type="ARBA" id="ARBA00021356"/>
    </source>
</evidence>
<comment type="similarity">
    <text evidence="2 10">Belongs to the organic radical-activating enzymes family.</text>
</comment>
<dbReference type="InterPro" id="IPR012838">
    <property type="entry name" value="PFL1_activating"/>
</dbReference>
<dbReference type="SFLD" id="SFLDS00029">
    <property type="entry name" value="Radical_SAM"/>
    <property type="match status" value="1"/>
</dbReference>
<keyword evidence="5 10" id="KW-0949">S-adenosyl-L-methionine</keyword>
<reference evidence="12 13" key="1">
    <citation type="submission" date="2018-08" db="EMBL/GenBank/DDBJ databases">
        <title>A genome reference for cultivated species of the human gut microbiota.</title>
        <authorList>
            <person name="Zou Y."/>
            <person name="Xue W."/>
            <person name="Luo G."/>
        </authorList>
    </citation>
    <scope>NUCLEOTIDE SEQUENCE [LARGE SCALE GENOMIC DNA]</scope>
    <source>
        <strain evidence="12 13">AM25-21AC</strain>
    </source>
</reference>
<dbReference type="NCBIfam" id="TIGR02493">
    <property type="entry name" value="PFLA"/>
    <property type="match status" value="1"/>
</dbReference>
<gene>
    <name evidence="12" type="primary">pflA</name>
    <name evidence="12" type="ORF">DW674_01610</name>
</gene>
<dbReference type="RefSeq" id="WP_118174714.1">
    <property type="nucleotide sequence ID" value="NZ_CAMKFF010000004.1"/>
</dbReference>
<protein>
    <recommendedName>
        <fullName evidence="3 10">Pyruvate formate-lyase-activating enzyme</fullName>
        <ecNumber evidence="10">1.97.1.4</ecNumber>
    </recommendedName>
</protein>
<evidence type="ECO:0000256" key="6">
    <source>
        <dbReference type="ARBA" id="ARBA00022723"/>
    </source>
</evidence>
<keyword evidence="12" id="KW-0456">Lyase</keyword>
<dbReference type="InterPro" id="IPR007197">
    <property type="entry name" value="rSAM"/>
</dbReference>
<dbReference type="InterPro" id="IPR058240">
    <property type="entry name" value="rSAM_sf"/>
</dbReference>
<evidence type="ECO:0000313" key="13">
    <source>
        <dbReference type="Proteomes" id="UP000283442"/>
    </source>
</evidence>
<dbReference type="GO" id="GO:0051539">
    <property type="term" value="F:4 iron, 4 sulfur cluster binding"/>
    <property type="evidence" value="ECO:0007669"/>
    <property type="project" value="UniProtKB-UniRule"/>
</dbReference>
<evidence type="ECO:0000256" key="1">
    <source>
        <dbReference type="ARBA" id="ARBA00003141"/>
    </source>
</evidence>
<name>A0A414P0B0_9FIRM</name>
<dbReference type="GO" id="GO:0046872">
    <property type="term" value="F:metal ion binding"/>
    <property type="evidence" value="ECO:0007669"/>
    <property type="project" value="UniProtKB-UniRule"/>
</dbReference>
<evidence type="ECO:0000259" key="11">
    <source>
        <dbReference type="PROSITE" id="PS51918"/>
    </source>
</evidence>
<comment type="function">
    <text evidence="1 10">Activation of pyruvate formate-lyase under anaerobic conditions by generation of an organic free radical, using S-adenosylmethionine and reduced flavodoxin as cosubstrates to produce 5'-deoxy-adenosine.</text>
</comment>
<dbReference type="InterPro" id="IPR034457">
    <property type="entry name" value="Organic_radical-activating"/>
</dbReference>
<accession>A0A414P0B0</accession>
<dbReference type="PANTHER" id="PTHR30352">
    <property type="entry name" value="PYRUVATE FORMATE-LYASE-ACTIVATING ENZYME"/>
    <property type="match status" value="1"/>
</dbReference>
<evidence type="ECO:0000256" key="8">
    <source>
        <dbReference type="ARBA" id="ARBA00023004"/>
    </source>
</evidence>
<proteinExistence type="inferred from homology"/>
<keyword evidence="12" id="KW-0670">Pyruvate</keyword>
<dbReference type="Gene3D" id="3.20.20.70">
    <property type="entry name" value="Aldolase class I"/>
    <property type="match status" value="1"/>
</dbReference>
<evidence type="ECO:0000256" key="10">
    <source>
        <dbReference type="RuleBase" id="RU362053"/>
    </source>
</evidence>